<proteinExistence type="predicted"/>
<accession>A0AB34PZ56</accession>
<feature type="compositionally biased region" description="Low complexity" evidence="1">
    <location>
        <begin position="447"/>
        <end position="474"/>
    </location>
</feature>
<protein>
    <recommendedName>
        <fullName evidence="4">Kar9p</fullName>
    </recommendedName>
</protein>
<dbReference type="GO" id="GO:0051293">
    <property type="term" value="P:establishment of spindle localization"/>
    <property type="evidence" value="ECO:0007669"/>
    <property type="project" value="TreeGrafter"/>
</dbReference>
<name>A0AB34PZ56_CANAX</name>
<dbReference type="AlphaFoldDB" id="A0AB34PZ56"/>
<evidence type="ECO:0000256" key="1">
    <source>
        <dbReference type="SAM" id="MobiDB-lite"/>
    </source>
</evidence>
<dbReference type="PANTHER" id="PTHR37271:SF1">
    <property type="entry name" value="KARYOGAMY PROTEIN KAR9"/>
    <property type="match status" value="1"/>
</dbReference>
<dbReference type="GO" id="GO:0030473">
    <property type="term" value="P:nuclear migration along microtubule"/>
    <property type="evidence" value="ECO:0007669"/>
    <property type="project" value="TreeGrafter"/>
</dbReference>
<dbReference type="GO" id="GO:0031578">
    <property type="term" value="P:mitotic spindle orientation checkpoint signaling"/>
    <property type="evidence" value="ECO:0007669"/>
    <property type="project" value="TreeGrafter"/>
</dbReference>
<dbReference type="InterPro" id="IPR013889">
    <property type="entry name" value="Karyogamy_KAR9"/>
</dbReference>
<dbReference type="GO" id="GO:0043332">
    <property type="term" value="C:mating projection tip"/>
    <property type="evidence" value="ECO:0007669"/>
    <property type="project" value="TreeGrafter"/>
</dbReference>
<organism evidence="2 3">
    <name type="scientific">Candida albicans P78048</name>
    <dbReference type="NCBI Taxonomy" id="1094989"/>
    <lineage>
        <taxon>Eukaryota</taxon>
        <taxon>Fungi</taxon>
        <taxon>Dikarya</taxon>
        <taxon>Ascomycota</taxon>
        <taxon>Saccharomycotina</taxon>
        <taxon>Pichiomycetes</taxon>
        <taxon>Debaryomycetaceae</taxon>
        <taxon>Candida/Lodderomyces clade</taxon>
        <taxon>Candida</taxon>
    </lineage>
</organism>
<gene>
    <name evidence="2" type="ORF">MG3_01381</name>
</gene>
<reference evidence="2 3" key="1">
    <citation type="submission" date="2013-12" db="EMBL/GenBank/DDBJ databases">
        <title>The Genome Sequence of Candida albicans P78048.</title>
        <authorList>
            <consortium name="The Broad Institute Genome Sequencing Platform"/>
            <consortium name="The Broad Institute Genome Sequencing Center for Infectious Disease"/>
            <person name="Cuomo C."/>
            <person name="Bennett R."/>
            <person name="Hirakawa M."/>
            <person name="Noverr M."/>
            <person name="Mitchell A."/>
            <person name="Young S.K."/>
            <person name="Zeng Q."/>
            <person name="Gargeya S."/>
            <person name="Fitzgerald M."/>
            <person name="Abouelleil A."/>
            <person name="Alvarado L."/>
            <person name="Berlin A.M."/>
            <person name="Chapman S.B."/>
            <person name="Dewar J."/>
            <person name="Goldberg J."/>
            <person name="Griggs A."/>
            <person name="Gujja S."/>
            <person name="Hansen M."/>
            <person name="Howarth C."/>
            <person name="Imamovic A."/>
            <person name="Larimer J."/>
            <person name="McCowan C."/>
            <person name="Murphy C."/>
            <person name="Pearson M."/>
            <person name="Priest M."/>
            <person name="Roberts A."/>
            <person name="Saif S."/>
            <person name="Shea T."/>
            <person name="Sykes S."/>
            <person name="Wortman J."/>
            <person name="Nusbaum C."/>
            <person name="Birren B."/>
        </authorList>
    </citation>
    <scope>NUCLEOTIDE SEQUENCE [LARGE SCALE GENOMIC DNA]</scope>
    <source>
        <strain evidence="2 3">P78048</strain>
    </source>
</reference>
<dbReference type="PANTHER" id="PTHR37271">
    <property type="entry name" value="KARYOGAMY PROTEIN KAR9"/>
    <property type="match status" value="1"/>
</dbReference>
<dbReference type="Proteomes" id="UP000030161">
    <property type="component" value="Unassembled WGS sequence"/>
</dbReference>
<evidence type="ECO:0008006" key="4">
    <source>
        <dbReference type="Google" id="ProtNLM"/>
    </source>
</evidence>
<evidence type="ECO:0000313" key="2">
    <source>
        <dbReference type="EMBL" id="KGR16652.1"/>
    </source>
</evidence>
<dbReference type="EMBL" id="AJIX01000009">
    <property type="protein sequence ID" value="KGR16652.1"/>
    <property type="molecule type" value="Genomic_DNA"/>
</dbReference>
<feature type="region of interest" description="Disordered" evidence="1">
    <location>
        <begin position="1"/>
        <end position="24"/>
    </location>
</feature>
<evidence type="ECO:0000313" key="3">
    <source>
        <dbReference type="Proteomes" id="UP000030161"/>
    </source>
</evidence>
<comment type="caution">
    <text evidence="2">The sequence shown here is derived from an EMBL/GenBank/DDBJ whole genome shotgun (WGS) entry which is preliminary data.</text>
</comment>
<sequence>MSTSSFLSNGNRHSMLRNSNPLPPPPPIKLSHVLSTIPNFSFFDELINLPQPSTSNPSESFNLSQRDVFQITKVLEDINLYLNDLLMIFNNVEQASKNVVDVLDWYFEGKSLLQDLLRNIENIDSIISQLLLVVESSNNHESIGNNLLAIFEEISDLVLDVKKSSIMFKKYLDISINYREIIDSVIKSLSNEIEDCIKCILKLKELKLASPKNVLPNFTLQSIISKMKINDLSSGTFSFKSMRLPTFSDLDEKLYNDYLELESKIDPLRTSLSIVPLRIDDFNTMCAGQFFVKSRENVLDAYEVLVSKWNMLLKEKNSYKKDNINVKWNEIFEYLIEEIFKECGRLIREVGSSSSNVTIPPATGGGGVGGGTTITDEVGNKYKMCSNSITLIQKAFKENIITDPELVTIFNHDLVPKWEELNNIITNNGNQSKTEKRISMYGGTGSVSGSTVESNGLRSFQTGSRSSSSGERPISNGIGIDFNLAVESTSVPLSVHKSDRIKDVISSAGTGAPSESIPPRSKNLRHSLISVFEDSSMREDEDEATTLVKSPSSKVVKEENQTCGQNKDFNNSFEKSQKLIENNQHQSEQNRIDFAAYIEKVIHSPIKIESKLPKIPLEYIKQGCHITHKRPDFANTRIPRVILMESPYSSPQSNAKRLEKLNAANGVGSFVSPLRNKKNESYSFNRSRASSNATVIGRPNSLLHEMKVPNLTFSKRLTYNLESFHESGGVGGGIGGFSSFESRFDEENLLHSLKETSIWK</sequence>
<feature type="compositionally biased region" description="Polar residues" evidence="1">
    <location>
        <begin position="1"/>
        <end position="20"/>
    </location>
</feature>
<feature type="region of interest" description="Disordered" evidence="1">
    <location>
        <begin position="439"/>
        <end position="474"/>
    </location>
</feature>
<dbReference type="GO" id="GO:0005816">
    <property type="term" value="C:spindle pole body"/>
    <property type="evidence" value="ECO:0007669"/>
    <property type="project" value="TreeGrafter"/>
</dbReference>
<dbReference type="GO" id="GO:0005938">
    <property type="term" value="C:cell cortex"/>
    <property type="evidence" value="ECO:0007669"/>
    <property type="project" value="TreeGrafter"/>
</dbReference>
<dbReference type="Pfam" id="PF08580">
    <property type="entry name" value="KAR9"/>
    <property type="match status" value="1"/>
</dbReference>